<reference evidence="2" key="1">
    <citation type="submission" date="2025-08" db="UniProtKB">
        <authorList>
            <consortium name="RefSeq"/>
        </authorList>
    </citation>
    <scope>IDENTIFICATION</scope>
    <source>
        <strain evidence="2">S238N-H82</strain>
        <tissue evidence="2">Testes</tissue>
    </source>
</reference>
<accession>A0A9J7KIS9</accession>
<dbReference type="Proteomes" id="UP000001554">
    <property type="component" value="Unplaced"/>
</dbReference>
<protein>
    <submittedName>
        <fullName evidence="2">Uncharacterized protein LOC118408673</fullName>
    </submittedName>
</protein>
<sequence length="138" mass="15357">MSRYFQFCKDANSAQVDSLRYVMPVRRNQSQLILATRKVTATRACLSGPDLSLIDPANMAPIPPSYQPGSMARADRDLHGRFHCSLCMVYWNATTRSENYSQEATPPSTEDGMQYAAILNCWPVPCLQADTGVEETCS</sequence>
<name>A0A9J7KIS9_BRAFL</name>
<dbReference type="KEGG" id="bfo:118408673"/>
<proteinExistence type="predicted"/>
<gene>
    <name evidence="2" type="primary">LOC118408673</name>
</gene>
<evidence type="ECO:0000313" key="2">
    <source>
        <dbReference type="RefSeq" id="XP_035665419.1"/>
    </source>
</evidence>
<keyword evidence="1" id="KW-1185">Reference proteome</keyword>
<organism evidence="1 2">
    <name type="scientific">Branchiostoma floridae</name>
    <name type="common">Florida lancelet</name>
    <name type="synonym">Amphioxus</name>
    <dbReference type="NCBI Taxonomy" id="7739"/>
    <lineage>
        <taxon>Eukaryota</taxon>
        <taxon>Metazoa</taxon>
        <taxon>Chordata</taxon>
        <taxon>Cephalochordata</taxon>
        <taxon>Leptocardii</taxon>
        <taxon>Amphioxiformes</taxon>
        <taxon>Branchiostomatidae</taxon>
        <taxon>Branchiostoma</taxon>
    </lineage>
</organism>
<evidence type="ECO:0000313" key="1">
    <source>
        <dbReference type="Proteomes" id="UP000001554"/>
    </source>
</evidence>
<dbReference type="AlphaFoldDB" id="A0A9J7KIS9"/>
<dbReference type="RefSeq" id="XP_035665419.1">
    <property type="nucleotide sequence ID" value="XM_035809526.1"/>
</dbReference>
<dbReference type="GeneID" id="118408673"/>